<keyword evidence="4" id="KW-1185">Reference proteome</keyword>
<dbReference type="Pfam" id="PF22013">
    <property type="entry name" value="PG_1098_Fer"/>
    <property type="match status" value="1"/>
</dbReference>
<reference evidence="3 4" key="1">
    <citation type="submission" date="2016-10" db="EMBL/GenBank/DDBJ databases">
        <authorList>
            <person name="de Groot N.N."/>
        </authorList>
    </citation>
    <scope>NUCLEOTIDE SEQUENCE [LARGE SCALE GENOMIC DNA]</scope>
    <source>
        <strain evidence="3 4">DSM 26000</strain>
    </source>
</reference>
<evidence type="ECO:0000259" key="1">
    <source>
        <dbReference type="Pfam" id="PF18096"/>
    </source>
</evidence>
<proteinExistence type="predicted"/>
<dbReference type="EMBL" id="FOQT01000001">
    <property type="protein sequence ID" value="SFH92044.1"/>
    <property type="molecule type" value="Genomic_DNA"/>
</dbReference>
<dbReference type="Pfam" id="PF18096">
    <property type="entry name" value="Thump_like"/>
    <property type="match status" value="1"/>
</dbReference>
<accession>A0A1I3DZ74</accession>
<feature type="domain" description="THUMP-like" evidence="1">
    <location>
        <begin position="333"/>
        <end position="386"/>
    </location>
</feature>
<dbReference type="AlphaFoldDB" id="A0A1I3DZ74"/>
<organism evidence="3 4">
    <name type="scientific">Halpernia frigidisoli</name>
    <dbReference type="NCBI Taxonomy" id="1125876"/>
    <lineage>
        <taxon>Bacteria</taxon>
        <taxon>Pseudomonadati</taxon>
        <taxon>Bacteroidota</taxon>
        <taxon>Flavobacteriia</taxon>
        <taxon>Flavobacteriales</taxon>
        <taxon>Weeksellaceae</taxon>
        <taxon>Chryseobacterium group</taxon>
        <taxon>Halpernia</taxon>
    </lineage>
</organism>
<dbReference type="Gene3D" id="1.10.10.1110">
    <property type="entry name" value="Methyltransferase PG1098, N-terminal domain"/>
    <property type="match status" value="1"/>
</dbReference>
<evidence type="ECO:0000313" key="3">
    <source>
        <dbReference type="EMBL" id="SFH92044.1"/>
    </source>
</evidence>
<dbReference type="Pfam" id="PF03602">
    <property type="entry name" value="Cons_hypoth95"/>
    <property type="match status" value="1"/>
</dbReference>
<dbReference type="CDD" id="cd02440">
    <property type="entry name" value="AdoMet_MTases"/>
    <property type="match status" value="1"/>
</dbReference>
<dbReference type="InterPro" id="IPR054168">
    <property type="entry name" value="PG_1098_Fer"/>
</dbReference>
<evidence type="ECO:0000259" key="2">
    <source>
        <dbReference type="Pfam" id="PF22013"/>
    </source>
</evidence>
<gene>
    <name evidence="3" type="ORF">SAMN05443292_0788</name>
</gene>
<dbReference type="STRING" id="1125876.SAMN05443292_0788"/>
<sequence length="394" mass="45534">MKNNLYLTIIINPILKTQIQNFINANLKTDLHSLLLKKSPFPEVSMQEIVQQIKGRNVAAKKFPFLLKEGIIFPPNLNLEQSSSEATSKYKSQLFSGEKFLDLTSGFGIDAYFLSENFNEITLVEKNTELLKIVEHNWKILDKKATFKNENLENFLDKNYQNFDLIYLDPARRNLDKKKVFLLEDLSPNILEIQDELLNISSKILIKLSPLIDLSYLISVLKNLENIYIIAFKNEVKEIAVLLNSKKTLGKVKCICANLESDEPDFEFIFDEEKTLNSEFSDLLNYVYIPNNSVLKSGAFNSISQKFNLKKLHPNSHFYTSNDLTKNFPGRVLKVEKIDSKQIKKGDFYNIISKNYPLKPDEIKNKYKIKDGGENYLIFTQTMKSKIILRSTKN</sequence>
<dbReference type="SUPFAM" id="SSF53335">
    <property type="entry name" value="S-adenosyl-L-methionine-dependent methyltransferases"/>
    <property type="match status" value="1"/>
</dbReference>
<evidence type="ECO:0000313" key="4">
    <source>
        <dbReference type="Proteomes" id="UP000198931"/>
    </source>
</evidence>
<protein>
    <submittedName>
        <fullName evidence="3">Uncharacterized protein</fullName>
    </submittedName>
</protein>
<dbReference type="InterPro" id="IPR029063">
    <property type="entry name" value="SAM-dependent_MTases_sf"/>
</dbReference>
<dbReference type="Proteomes" id="UP000198931">
    <property type="component" value="Unassembled WGS sequence"/>
</dbReference>
<feature type="domain" description="PG-1098 ferredoxin-like" evidence="2">
    <location>
        <begin position="286"/>
        <end position="329"/>
    </location>
</feature>
<dbReference type="Gene3D" id="3.40.50.150">
    <property type="entry name" value="Vaccinia Virus protein VP39"/>
    <property type="match status" value="1"/>
</dbReference>
<name>A0A1I3DZ74_9FLAO</name>
<dbReference type="InterPro" id="IPR041497">
    <property type="entry name" value="Thump-like"/>
</dbReference>